<dbReference type="Proteomes" id="UP000223071">
    <property type="component" value="Unassembled WGS sequence"/>
</dbReference>
<accession>A0A2A9HC94</accession>
<gene>
    <name evidence="1" type="ORF">A9A59_0785</name>
</gene>
<dbReference type="RefSeq" id="WP_098503035.1">
    <property type="nucleotide sequence ID" value="NZ_PDJQ01000001.1"/>
</dbReference>
<comment type="caution">
    <text evidence="1">The sequence shown here is derived from an EMBL/GenBank/DDBJ whole genome shotgun (WGS) entry which is preliminary data.</text>
</comment>
<reference evidence="1 2" key="1">
    <citation type="submission" date="2017-09" db="EMBL/GenBank/DDBJ databases">
        <title>Sequencing the genomes of two abundant thermophiles in Great Basin hot springs: Thermocrinis jamiesonii and novel Chloroflexi Thermoflexus hugenholtzii.</title>
        <authorList>
            <person name="Hedlund B."/>
        </authorList>
    </citation>
    <scope>NUCLEOTIDE SEQUENCE [LARGE SCALE GENOMIC DNA]</scope>
    <source>
        <strain evidence="1 2">G233</strain>
    </source>
</reference>
<evidence type="ECO:0000313" key="2">
    <source>
        <dbReference type="Proteomes" id="UP000223071"/>
    </source>
</evidence>
<dbReference type="AlphaFoldDB" id="A0A2A9HC94"/>
<name>A0A2A9HC94_TEPT2</name>
<sequence>MRLTIEAEGAPAPFVPPGEGAALVAFISFAAMRGFGAVHPLIVLAEQLQDRGVRMGPLTTFYDEVAEDAEDREKLELAWQDREGLAEALEALAGALEADPGAAALARRGGAEGLAEQARAAAIFLRGAPGGRARMVYRL</sequence>
<keyword evidence="2" id="KW-1185">Reference proteome</keyword>
<dbReference type="EMBL" id="PDJQ01000001">
    <property type="protein sequence ID" value="PFG73584.1"/>
    <property type="molecule type" value="Genomic_DNA"/>
</dbReference>
<organism evidence="1 2">
    <name type="scientific">Tepidiforma thermophila (strain KCTC 52669 / CGMCC 1.13589 / G233)</name>
    <dbReference type="NCBI Taxonomy" id="2761530"/>
    <lineage>
        <taxon>Bacteria</taxon>
        <taxon>Bacillati</taxon>
        <taxon>Chloroflexota</taxon>
        <taxon>Tepidiformia</taxon>
        <taxon>Tepidiformales</taxon>
        <taxon>Tepidiformaceae</taxon>
        <taxon>Tepidiforma</taxon>
    </lineage>
</organism>
<evidence type="ECO:0000313" key="1">
    <source>
        <dbReference type="EMBL" id="PFG73584.1"/>
    </source>
</evidence>
<protein>
    <submittedName>
        <fullName evidence="1">Uncharacterized protein</fullName>
    </submittedName>
</protein>
<proteinExistence type="predicted"/>